<dbReference type="AlphaFoldDB" id="A0AAD8E865"/>
<name>A0AAD8E865_DIPPU</name>
<comment type="caution">
    <text evidence="1">The sequence shown here is derived from an EMBL/GenBank/DDBJ whole genome shotgun (WGS) entry which is preliminary data.</text>
</comment>
<evidence type="ECO:0000313" key="1">
    <source>
        <dbReference type="EMBL" id="KAJ9580182.1"/>
    </source>
</evidence>
<sequence>YIDLYPSMRLLYRKKSMQFKFISPRIAPPDMSSNSVCLIMYIGYSRYCHLSGLIYKYFESYIFLRIDLEVFSSMEKILCSKPSFIPYHLIQLATAGVFNMSLFGFFVQPSKIATGYQLC</sequence>
<evidence type="ECO:0000313" key="2">
    <source>
        <dbReference type="Proteomes" id="UP001233999"/>
    </source>
</evidence>
<feature type="non-terminal residue" evidence="1">
    <location>
        <position position="119"/>
    </location>
</feature>
<proteinExistence type="predicted"/>
<reference evidence="1" key="2">
    <citation type="submission" date="2023-05" db="EMBL/GenBank/DDBJ databases">
        <authorList>
            <person name="Fouks B."/>
        </authorList>
    </citation>
    <scope>NUCLEOTIDE SEQUENCE</scope>
    <source>
        <strain evidence="1">Stay&amp;Tobe</strain>
        <tissue evidence="1">Testes</tissue>
    </source>
</reference>
<dbReference type="Proteomes" id="UP001233999">
    <property type="component" value="Unassembled WGS sequence"/>
</dbReference>
<keyword evidence="2" id="KW-1185">Reference proteome</keyword>
<organism evidence="1 2">
    <name type="scientific">Diploptera punctata</name>
    <name type="common">Pacific beetle cockroach</name>
    <dbReference type="NCBI Taxonomy" id="6984"/>
    <lineage>
        <taxon>Eukaryota</taxon>
        <taxon>Metazoa</taxon>
        <taxon>Ecdysozoa</taxon>
        <taxon>Arthropoda</taxon>
        <taxon>Hexapoda</taxon>
        <taxon>Insecta</taxon>
        <taxon>Pterygota</taxon>
        <taxon>Neoptera</taxon>
        <taxon>Polyneoptera</taxon>
        <taxon>Dictyoptera</taxon>
        <taxon>Blattodea</taxon>
        <taxon>Blaberoidea</taxon>
        <taxon>Blaberidae</taxon>
        <taxon>Diplopterinae</taxon>
        <taxon>Diploptera</taxon>
    </lineage>
</organism>
<accession>A0AAD8E865</accession>
<reference evidence="1" key="1">
    <citation type="journal article" date="2023" name="IScience">
        <title>Live-bearing cockroach genome reveals convergent evolutionary mechanisms linked to viviparity in insects and beyond.</title>
        <authorList>
            <person name="Fouks B."/>
            <person name="Harrison M.C."/>
            <person name="Mikhailova A.A."/>
            <person name="Marchal E."/>
            <person name="English S."/>
            <person name="Carruthers M."/>
            <person name="Jennings E.C."/>
            <person name="Chiamaka E.L."/>
            <person name="Frigard R.A."/>
            <person name="Pippel M."/>
            <person name="Attardo G.M."/>
            <person name="Benoit J.B."/>
            <person name="Bornberg-Bauer E."/>
            <person name="Tobe S.S."/>
        </authorList>
    </citation>
    <scope>NUCLEOTIDE SEQUENCE</scope>
    <source>
        <strain evidence="1">Stay&amp;Tobe</strain>
    </source>
</reference>
<dbReference type="EMBL" id="JASPKZ010008357">
    <property type="protein sequence ID" value="KAJ9580182.1"/>
    <property type="molecule type" value="Genomic_DNA"/>
</dbReference>
<gene>
    <name evidence="1" type="ORF">L9F63_004165</name>
</gene>
<protein>
    <submittedName>
        <fullName evidence="1">Uncharacterized protein</fullName>
    </submittedName>
</protein>
<feature type="non-terminal residue" evidence="1">
    <location>
        <position position="1"/>
    </location>
</feature>